<dbReference type="GO" id="GO:0005829">
    <property type="term" value="C:cytosol"/>
    <property type="evidence" value="ECO:0007669"/>
    <property type="project" value="TreeGrafter"/>
</dbReference>
<name>A0A3B0YFQ8_9ZZZZ</name>
<dbReference type="CDD" id="cd18787">
    <property type="entry name" value="SF2_C_DEAD"/>
    <property type="match status" value="1"/>
</dbReference>
<dbReference type="SUPFAM" id="SSF52540">
    <property type="entry name" value="P-loop containing nucleoside triphosphate hydrolases"/>
    <property type="match status" value="1"/>
</dbReference>
<dbReference type="InterPro" id="IPR012677">
    <property type="entry name" value="Nucleotide-bd_a/b_plait_sf"/>
</dbReference>
<evidence type="ECO:0000259" key="6">
    <source>
        <dbReference type="PROSITE" id="PS51194"/>
    </source>
</evidence>
<dbReference type="InterPro" id="IPR005580">
    <property type="entry name" value="DbpA/CsdA_RNA-bd_dom"/>
</dbReference>
<dbReference type="GO" id="GO:0003724">
    <property type="term" value="F:RNA helicase activity"/>
    <property type="evidence" value="ECO:0007669"/>
    <property type="project" value="InterPro"/>
</dbReference>
<dbReference type="InterPro" id="IPR014014">
    <property type="entry name" value="RNA_helicase_DEAD_Q_motif"/>
</dbReference>
<dbReference type="SMART" id="SM00487">
    <property type="entry name" value="DEXDc"/>
    <property type="match status" value="1"/>
</dbReference>
<evidence type="ECO:0000259" key="5">
    <source>
        <dbReference type="PROSITE" id="PS51192"/>
    </source>
</evidence>
<evidence type="ECO:0000256" key="2">
    <source>
        <dbReference type="ARBA" id="ARBA00022801"/>
    </source>
</evidence>
<dbReference type="InterPro" id="IPR050079">
    <property type="entry name" value="DEAD_box_RNA_helicase"/>
</dbReference>
<feature type="domain" description="Helicase C-terminal" evidence="6">
    <location>
        <begin position="216"/>
        <end position="382"/>
    </location>
</feature>
<keyword evidence="2" id="KW-0378">Hydrolase</keyword>
<dbReference type="InterPro" id="IPR014001">
    <property type="entry name" value="Helicase_ATP-bd"/>
</dbReference>
<dbReference type="InterPro" id="IPR000629">
    <property type="entry name" value="RNA-helicase_DEAD-box_CS"/>
</dbReference>
<dbReference type="Gene3D" id="3.30.70.330">
    <property type="match status" value="1"/>
</dbReference>
<dbReference type="PANTHER" id="PTHR47959:SF1">
    <property type="entry name" value="ATP-DEPENDENT RNA HELICASE DBPA"/>
    <property type="match status" value="1"/>
</dbReference>
<feature type="domain" description="DEAD-box RNA helicase Q" evidence="7">
    <location>
        <begin position="4"/>
        <end position="32"/>
    </location>
</feature>
<dbReference type="PROSITE" id="PS51195">
    <property type="entry name" value="Q_MOTIF"/>
    <property type="match status" value="1"/>
</dbReference>
<dbReference type="NCBIfam" id="NF008744">
    <property type="entry name" value="PRK11776.1"/>
    <property type="match status" value="1"/>
</dbReference>
<dbReference type="GO" id="GO:0016787">
    <property type="term" value="F:hydrolase activity"/>
    <property type="evidence" value="ECO:0007669"/>
    <property type="project" value="UniProtKB-KW"/>
</dbReference>
<gene>
    <name evidence="8" type="ORF">MNBD_GAMMA15-10</name>
</gene>
<dbReference type="GO" id="GO:0003676">
    <property type="term" value="F:nucleic acid binding"/>
    <property type="evidence" value="ECO:0007669"/>
    <property type="project" value="InterPro"/>
</dbReference>
<accession>A0A3B0YFQ8</accession>
<dbReference type="PROSITE" id="PS51192">
    <property type="entry name" value="HELICASE_ATP_BIND_1"/>
    <property type="match status" value="1"/>
</dbReference>
<evidence type="ECO:0000256" key="4">
    <source>
        <dbReference type="ARBA" id="ARBA00022840"/>
    </source>
</evidence>
<evidence type="ECO:0000313" key="8">
    <source>
        <dbReference type="EMBL" id="VAW75580.1"/>
    </source>
</evidence>
<keyword evidence="3 8" id="KW-0347">Helicase</keyword>
<dbReference type="InterPro" id="IPR001650">
    <property type="entry name" value="Helicase_C-like"/>
</dbReference>
<evidence type="ECO:0000256" key="3">
    <source>
        <dbReference type="ARBA" id="ARBA00022806"/>
    </source>
</evidence>
<dbReference type="GO" id="GO:0005524">
    <property type="term" value="F:ATP binding"/>
    <property type="evidence" value="ECO:0007669"/>
    <property type="project" value="UniProtKB-KW"/>
</dbReference>
<proteinExistence type="predicted"/>
<evidence type="ECO:0000259" key="7">
    <source>
        <dbReference type="PROSITE" id="PS51195"/>
    </source>
</evidence>
<dbReference type="InterPro" id="IPR044742">
    <property type="entry name" value="DEAD/DEAH_RhlB"/>
</dbReference>
<dbReference type="Pfam" id="PF00270">
    <property type="entry name" value="DEAD"/>
    <property type="match status" value="1"/>
</dbReference>
<protein>
    <submittedName>
        <fullName evidence="8">ATP-dependent 23S rRNA helicase DbpA</fullName>
    </submittedName>
</protein>
<dbReference type="InterPro" id="IPR027417">
    <property type="entry name" value="P-loop_NTPase"/>
</dbReference>
<dbReference type="PANTHER" id="PTHR47959">
    <property type="entry name" value="ATP-DEPENDENT RNA HELICASE RHLE-RELATED"/>
    <property type="match status" value="1"/>
</dbReference>
<dbReference type="PROSITE" id="PS00039">
    <property type="entry name" value="DEAD_ATP_HELICASE"/>
    <property type="match status" value="1"/>
</dbReference>
<dbReference type="PROSITE" id="PS51194">
    <property type="entry name" value="HELICASE_CTER"/>
    <property type="match status" value="1"/>
</dbReference>
<evidence type="ECO:0000256" key="1">
    <source>
        <dbReference type="ARBA" id="ARBA00022741"/>
    </source>
</evidence>
<dbReference type="CDD" id="cd00268">
    <property type="entry name" value="DEADc"/>
    <property type="match status" value="1"/>
</dbReference>
<organism evidence="8">
    <name type="scientific">hydrothermal vent metagenome</name>
    <dbReference type="NCBI Taxonomy" id="652676"/>
    <lineage>
        <taxon>unclassified sequences</taxon>
        <taxon>metagenomes</taxon>
        <taxon>ecological metagenomes</taxon>
    </lineage>
</organism>
<dbReference type="AlphaFoldDB" id="A0A3B0YFQ8"/>
<dbReference type="SMART" id="SM00490">
    <property type="entry name" value="HELICc"/>
    <property type="match status" value="1"/>
</dbReference>
<feature type="domain" description="Helicase ATP-binding" evidence="5">
    <location>
        <begin position="35"/>
        <end position="206"/>
    </location>
</feature>
<keyword evidence="1" id="KW-0547">Nucleotide-binding</keyword>
<dbReference type="Pfam" id="PF03880">
    <property type="entry name" value="DbpA"/>
    <property type="match status" value="1"/>
</dbReference>
<reference evidence="8" key="1">
    <citation type="submission" date="2018-06" db="EMBL/GenBank/DDBJ databases">
        <authorList>
            <person name="Zhirakovskaya E."/>
        </authorList>
    </citation>
    <scope>NUCLEOTIDE SEQUENCE</scope>
</reference>
<dbReference type="EMBL" id="UOFN01000049">
    <property type="protein sequence ID" value="VAW75580.1"/>
    <property type="molecule type" value="Genomic_DNA"/>
</dbReference>
<sequence length="461" mass="50351">MKTTSFSTLELDAALVANLDSMGYQSMTPIQAQSLPLILRGNDLIAQAETGSGKTAAFGIGLLTRLNTRIYSVQALVLCPTRELADQVGKEIRRLASVIPNIKLLMLCGGVPYGPQSGSLEHGAHIIVGTPGRVLKHLRKGSLKLNKLRTLVLDEADRMLDMGFYDDMAEIVAASPGNRQTLLFSATYPEAIKQVSASMQKNPERVSVEATHTQSKIEQVFYEVAGKDKRISALETLLGHHNPASCVIFCNTKQQCQEIGDTLRTKGFSALALHGDLEQRERDQVLVQFSNKSCSVLVATDVAARGLDIKDLEVVINFELSQDPEVHIHRIGRTGRAGKSGLALSLFISAESYRVNAIEDYQKSPLNFSAIDGLKINQKQDLRPSMVTLCIDGGRKSKVRPGDILGALTNGPDIAGNQVGKIDIFDRRAFVAIERTLVDKALQKLSTGKIKGRYFKARKLQ</sequence>
<dbReference type="Pfam" id="PF00271">
    <property type="entry name" value="Helicase_C"/>
    <property type="match status" value="1"/>
</dbReference>
<keyword evidence="4" id="KW-0067">ATP-binding</keyword>
<dbReference type="Gene3D" id="3.40.50.300">
    <property type="entry name" value="P-loop containing nucleotide triphosphate hydrolases"/>
    <property type="match status" value="2"/>
</dbReference>
<dbReference type="InterPro" id="IPR011545">
    <property type="entry name" value="DEAD/DEAH_box_helicase_dom"/>
</dbReference>